<dbReference type="InterPro" id="IPR036899">
    <property type="entry name" value="Ribosomal_uL13_sf"/>
</dbReference>
<dbReference type="InterPro" id="IPR005822">
    <property type="entry name" value="Ribosomal_uL13"/>
</dbReference>
<proteinExistence type="inferred from homology"/>
<comment type="similarity">
    <text evidence="1">Belongs to the universal ribosomal protein uL13 family.</text>
</comment>
<protein>
    <recommendedName>
        <fullName evidence="6">60S ribosomal protein L13a</fullName>
    </recommendedName>
</protein>
<dbReference type="GO" id="GO:0003729">
    <property type="term" value="F:mRNA binding"/>
    <property type="evidence" value="ECO:0007669"/>
    <property type="project" value="TreeGrafter"/>
</dbReference>
<accession>A0A5N3XEE0</accession>
<comment type="caution">
    <text evidence="4">The sequence shown here is derived from an EMBL/GenBank/DDBJ whole genome shotgun (WGS) entry which is preliminary data.</text>
</comment>
<evidence type="ECO:0000256" key="3">
    <source>
        <dbReference type="ARBA" id="ARBA00023274"/>
    </source>
</evidence>
<dbReference type="EMBL" id="VCEB01000011">
    <property type="protein sequence ID" value="KAB0372320.1"/>
    <property type="molecule type" value="Genomic_DNA"/>
</dbReference>
<dbReference type="Gene3D" id="3.90.1180.10">
    <property type="entry name" value="Ribosomal protein L13"/>
    <property type="match status" value="2"/>
</dbReference>
<dbReference type="PANTHER" id="PTHR11545:SF23">
    <property type="entry name" value="60S RIBOSOMAL PROTEIN L13A"/>
    <property type="match status" value="1"/>
</dbReference>
<dbReference type="GO" id="GO:0006412">
    <property type="term" value="P:translation"/>
    <property type="evidence" value="ECO:0007669"/>
    <property type="project" value="InterPro"/>
</dbReference>
<gene>
    <name evidence="4" type="ORF">FD755_016112</name>
</gene>
<dbReference type="GO" id="GO:0003735">
    <property type="term" value="F:structural constituent of ribosome"/>
    <property type="evidence" value="ECO:0007669"/>
    <property type="project" value="InterPro"/>
</dbReference>
<dbReference type="GO" id="GO:0017148">
    <property type="term" value="P:negative regulation of translation"/>
    <property type="evidence" value="ECO:0007669"/>
    <property type="project" value="TreeGrafter"/>
</dbReference>
<dbReference type="Gene3D" id="6.10.250.3250">
    <property type="match status" value="1"/>
</dbReference>
<dbReference type="FunFam" id="6.10.250.3250:FF:000001">
    <property type="entry name" value="60S ribosomal protein L13a"/>
    <property type="match status" value="1"/>
</dbReference>
<organism evidence="4 5">
    <name type="scientific">Muntiacus reevesi</name>
    <name type="common">Reeves' muntjac</name>
    <name type="synonym">Cervus reevesi</name>
    <dbReference type="NCBI Taxonomy" id="9886"/>
    <lineage>
        <taxon>Eukaryota</taxon>
        <taxon>Metazoa</taxon>
        <taxon>Chordata</taxon>
        <taxon>Craniata</taxon>
        <taxon>Vertebrata</taxon>
        <taxon>Euteleostomi</taxon>
        <taxon>Mammalia</taxon>
        <taxon>Eutheria</taxon>
        <taxon>Laurasiatheria</taxon>
        <taxon>Artiodactyla</taxon>
        <taxon>Ruminantia</taxon>
        <taxon>Pecora</taxon>
        <taxon>Cervidae</taxon>
        <taxon>Muntiacinae</taxon>
        <taxon>Muntiacus</taxon>
    </lineage>
</organism>
<name>A0A5N3XEE0_MUNRE</name>
<evidence type="ECO:0000256" key="1">
    <source>
        <dbReference type="ARBA" id="ARBA00006227"/>
    </source>
</evidence>
<sequence>MAEGQVLVLDGRGHLLDCLEAIVAKQVLLGRKTVVMCCEGINMSANFYRNKLRYPGFLPKQMNTNPSCGTSEPQVHLLADSARHAAPQDQKKRMVVPAALKVVCLKLTRKFAYLGRLAHEAGWKKEKAKIHYQKKKQLTRLQKQAEKKLEKKTDKFTEVLKTHGFLV</sequence>
<evidence type="ECO:0000313" key="5">
    <source>
        <dbReference type="Proteomes" id="UP000326062"/>
    </source>
</evidence>
<keyword evidence="5" id="KW-1185">Reference proteome</keyword>
<dbReference type="SUPFAM" id="SSF52161">
    <property type="entry name" value="Ribosomal protein L13"/>
    <property type="match status" value="1"/>
</dbReference>
<evidence type="ECO:0000313" key="4">
    <source>
        <dbReference type="EMBL" id="KAB0372320.1"/>
    </source>
</evidence>
<dbReference type="GO" id="GO:0022625">
    <property type="term" value="C:cytosolic large ribosomal subunit"/>
    <property type="evidence" value="ECO:0007669"/>
    <property type="project" value="TreeGrafter"/>
</dbReference>
<keyword evidence="3" id="KW-0687">Ribonucleoprotein</keyword>
<reference evidence="4 5" key="1">
    <citation type="submission" date="2019-06" db="EMBL/GenBank/DDBJ databases">
        <title>Discovery of a novel chromosome fission-fusion reversal in muntjac.</title>
        <authorList>
            <person name="Mudd A.B."/>
            <person name="Bredeson J.V."/>
            <person name="Baum R."/>
            <person name="Hockemeyer D."/>
            <person name="Rokhsar D.S."/>
        </authorList>
    </citation>
    <scope>NUCLEOTIDE SEQUENCE [LARGE SCALE GENOMIC DNA]</scope>
    <source>
        <strain evidence="4">UCam_UCB_Mr</strain>
        <tissue evidence="4">Fibroblast cell line</tissue>
    </source>
</reference>
<evidence type="ECO:0000256" key="2">
    <source>
        <dbReference type="ARBA" id="ARBA00022980"/>
    </source>
</evidence>
<evidence type="ECO:0008006" key="6">
    <source>
        <dbReference type="Google" id="ProtNLM"/>
    </source>
</evidence>
<keyword evidence="2" id="KW-0689">Ribosomal protein</keyword>
<dbReference type="Proteomes" id="UP000326062">
    <property type="component" value="Chromosome X"/>
</dbReference>
<dbReference type="PANTHER" id="PTHR11545">
    <property type="entry name" value="RIBOSOMAL PROTEIN L13"/>
    <property type="match status" value="1"/>
</dbReference>
<dbReference type="AlphaFoldDB" id="A0A5N3XEE0"/>